<dbReference type="FunFam" id="1.10.238.10:FF:000079">
    <property type="entry name" value="Calcium and integrin-binding family member 2"/>
    <property type="match status" value="1"/>
</dbReference>
<dbReference type="PROSITE" id="PS50222">
    <property type="entry name" value="EF_HAND_2"/>
    <property type="match status" value="1"/>
</dbReference>
<name>A0A8J2NNU2_9HEXA</name>
<dbReference type="InterPro" id="IPR018247">
    <property type="entry name" value="EF_Hand_1_Ca_BS"/>
</dbReference>
<dbReference type="InterPro" id="IPR051433">
    <property type="entry name" value="CIBP"/>
</dbReference>
<evidence type="ECO:0000256" key="1">
    <source>
        <dbReference type="ARBA" id="ARBA00022723"/>
    </source>
</evidence>
<dbReference type="PANTHER" id="PTHR45791:SF6">
    <property type="entry name" value="CALCIUM AND INTEGRIN BINDING FAMILY MEMBER 2"/>
    <property type="match status" value="1"/>
</dbReference>
<evidence type="ECO:0000313" key="6">
    <source>
        <dbReference type="EMBL" id="CAG7720106.1"/>
    </source>
</evidence>
<dbReference type="GO" id="GO:0000287">
    <property type="term" value="F:magnesium ion binding"/>
    <property type="evidence" value="ECO:0007669"/>
    <property type="project" value="TreeGrafter"/>
</dbReference>
<organism evidence="6 7">
    <name type="scientific">Allacma fusca</name>
    <dbReference type="NCBI Taxonomy" id="39272"/>
    <lineage>
        <taxon>Eukaryota</taxon>
        <taxon>Metazoa</taxon>
        <taxon>Ecdysozoa</taxon>
        <taxon>Arthropoda</taxon>
        <taxon>Hexapoda</taxon>
        <taxon>Collembola</taxon>
        <taxon>Symphypleona</taxon>
        <taxon>Sminthuridae</taxon>
        <taxon>Allacma</taxon>
    </lineage>
</organism>
<dbReference type="OrthoDB" id="114727at2759"/>
<dbReference type="Proteomes" id="UP000708208">
    <property type="component" value="Unassembled WGS sequence"/>
</dbReference>
<dbReference type="AlphaFoldDB" id="A0A8J2NNU2"/>
<protein>
    <recommendedName>
        <fullName evidence="5">EF-hand domain-containing protein</fullName>
    </recommendedName>
</protein>
<evidence type="ECO:0000256" key="2">
    <source>
        <dbReference type="ARBA" id="ARBA00022737"/>
    </source>
</evidence>
<evidence type="ECO:0000313" key="7">
    <source>
        <dbReference type="Proteomes" id="UP000708208"/>
    </source>
</evidence>
<evidence type="ECO:0000256" key="3">
    <source>
        <dbReference type="ARBA" id="ARBA00022837"/>
    </source>
</evidence>
<comment type="caution">
    <text evidence="6">The sequence shown here is derived from an EMBL/GenBank/DDBJ whole genome shotgun (WGS) entry which is preliminary data.</text>
</comment>
<accession>A0A8J2NNU2</accession>
<keyword evidence="1" id="KW-0479">Metal-binding</keyword>
<feature type="domain" description="EF-hand" evidence="5">
    <location>
        <begin position="104"/>
        <end position="139"/>
    </location>
</feature>
<proteinExistence type="predicted"/>
<feature type="non-terminal residue" evidence="6">
    <location>
        <position position="1"/>
    </location>
</feature>
<keyword evidence="2" id="KW-0677">Repeat</keyword>
<gene>
    <name evidence="6" type="ORF">AFUS01_LOCUS9394</name>
</gene>
<keyword evidence="7" id="KW-1185">Reference proteome</keyword>
<dbReference type="GO" id="GO:0055074">
    <property type="term" value="P:calcium ion homeostasis"/>
    <property type="evidence" value="ECO:0007669"/>
    <property type="project" value="TreeGrafter"/>
</dbReference>
<dbReference type="EMBL" id="CAJVCH010067392">
    <property type="protein sequence ID" value="CAG7720106.1"/>
    <property type="molecule type" value="Genomic_DNA"/>
</dbReference>
<evidence type="ECO:0000256" key="4">
    <source>
        <dbReference type="ARBA" id="ARBA00022842"/>
    </source>
</evidence>
<evidence type="ECO:0000259" key="5">
    <source>
        <dbReference type="PROSITE" id="PS50222"/>
    </source>
</evidence>
<keyword evidence="4" id="KW-0460">Magnesium</keyword>
<reference evidence="6" key="1">
    <citation type="submission" date="2021-06" db="EMBL/GenBank/DDBJ databases">
        <authorList>
            <person name="Hodson N. C."/>
            <person name="Mongue J. A."/>
            <person name="Jaron S. K."/>
        </authorList>
    </citation>
    <scope>NUCLEOTIDE SEQUENCE</scope>
</reference>
<sequence length="152" mass="17691">MGNKIVTFTEEQLEDYQDCTFFTRKEILRVFKKFRELNPTVVPRTMTGSEPITARVPCDQVAKMSELKENPFRHRICSVFSRDGKGMSFEDFLDMLSAFSDHAPRDIKVYYAFRIYDFDGDQFLGTHDLEQTVQHLTRSELVADEISLVCSK</sequence>
<dbReference type="GO" id="GO:0005509">
    <property type="term" value="F:calcium ion binding"/>
    <property type="evidence" value="ECO:0007669"/>
    <property type="project" value="InterPro"/>
</dbReference>
<keyword evidence="3" id="KW-0106">Calcium</keyword>
<dbReference type="PROSITE" id="PS00018">
    <property type="entry name" value="EF_HAND_1"/>
    <property type="match status" value="1"/>
</dbReference>
<dbReference type="InterPro" id="IPR002048">
    <property type="entry name" value="EF_hand_dom"/>
</dbReference>
<dbReference type="PANTHER" id="PTHR45791">
    <property type="entry name" value="CALCIUM AND INTEGRIN BINDING FAMILY MEMBER 2"/>
    <property type="match status" value="1"/>
</dbReference>